<organism evidence="9 10">
    <name type="scientific">Chlorella sorokiniana</name>
    <name type="common">Freshwater green alga</name>
    <dbReference type="NCBI Taxonomy" id="3076"/>
    <lineage>
        <taxon>Eukaryota</taxon>
        <taxon>Viridiplantae</taxon>
        <taxon>Chlorophyta</taxon>
        <taxon>core chlorophytes</taxon>
        <taxon>Trebouxiophyceae</taxon>
        <taxon>Chlorellales</taxon>
        <taxon>Chlorellaceae</taxon>
        <taxon>Chlorella clade</taxon>
        <taxon>Chlorella</taxon>
    </lineage>
</organism>
<comment type="caution">
    <text evidence="9">The sequence shown here is derived from an EMBL/GenBank/DDBJ whole genome shotgun (WGS) entry which is preliminary data.</text>
</comment>
<dbReference type="GO" id="GO:0043162">
    <property type="term" value="P:ubiquitin-dependent protein catabolic process via the multivesicular body sorting pathway"/>
    <property type="evidence" value="ECO:0007669"/>
    <property type="project" value="TreeGrafter"/>
</dbReference>
<keyword evidence="3 6" id="KW-0813">Transport</keyword>
<dbReference type="InterPro" id="IPR009851">
    <property type="entry name" value="Mod_r"/>
</dbReference>
<dbReference type="GO" id="GO:0006612">
    <property type="term" value="P:protein targeting to membrane"/>
    <property type="evidence" value="ECO:0007669"/>
    <property type="project" value="TreeGrafter"/>
</dbReference>
<evidence type="ECO:0000256" key="6">
    <source>
        <dbReference type="PROSITE-ProRule" id="PRU00646"/>
    </source>
</evidence>
<gene>
    <name evidence="9" type="ORF">C2E21_1488</name>
</gene>
<evidence type="ECO:0000256" key="7">
    <source>
        <dbReference type="SAM" id="MobiDB-lite"/>
    </source>
</evidence>
<evidence type="ECO:0000256" key="4">
    <source>
        <dbReference type="ARBA" id="ARBA00022753"/>
    </source>
</evidence>
<name>A0A2P6TZF8_CHLSO</name>
<evidence type="ECO:0000256" key="2">
    <source>
        <dbReference type="ARBA" id="ARBA00007617"/>
    </source>
</evidence>
<feature type="compositionally biased region" description="Low complexity" evidence="7">
    <location>
        <begin position="146"/>
        <end position="174"/>
    </location>
</feature>
<dbReference type="Pfam" id="PF07200">
    <property type="entry name" value="Mod_r"/>
    <property type="match status" value="1"/>
</dbReference>
<evidence type="ECO:0000259" key="8">
    <source>
        <dbReference type="PROSITE" id="PS51314"/>
    </source>
</evidence>
<feature type="region of interest" description="Disordered" evidence="7">
    <location>
        <begin position="118"/>
        <end position="176"/>
    </location>
</feature>
<evidence type="ECO:0000313" key="9">
    <source>
        <dbReference type="EMBL" id="PRW59449.1"/>
    </source>
</evidence>
<evidence type="ECO:0000313" key="10">
    <source>
        <dbReference type="Proteomes" id="UP000239899"/>
    </source>
</evidence>
<dbReference type="STRING" id="3076.A0A2P6TZF8"/>
<keyword evidence="4" id="KW-0967">Endosome</keyword>
<evidence type="ECO:0000256" key="3">
    <source>
        <dbReference type="ARBA" id="ARBA00022448"/>
    </source>
</evidence>
<dbReference type="AlphaFoldDB" id="A0A2P6TZF8"/>
<keyword evidence="5 6" id="KW-0653">Protein transport</keyword>
<reference evidence="9 10" key="1">
    <citation type="journal article" date="2018" name="Plant J.">
        <title>Genome sequences of Chlorella sorokiniana UTEX 1602 and Micractinium conductrix SAG 241.80: implications to maltose excretion by a green alga.</title>
        <authorList>
            <person name="Arriola M.B."/>
            <person name="Velmurugan N."/>
            <person name="Zhang Y."/>
            <person name="Plunkett M.H."/>
            <person name="Hondzo H."/>
            <person name="Barney B.M."/>
        </authorList>
    </citation>
    <scope>NUCLEOTIDE SEQUENCE [LARGE SCALE GENOMIC DNA]</scope>
    <source>
        <strain evidence="10">UTEX 1602</strain>
    </source>
</reference>
<comment type="similarity">
    <text evidence="2">Belongs to the VPS37 family.</text>
</comment>
<sequence length="349" mass="37353">MWGPLGAAAPQQYGGQNFDRAQQINELVVAQPHCRPTNPDRSLLEVGCRLQDGTLTSLRISLPPGFPGDRPALSITSPVRHPWVDAVGRLNFPLLERWGAPNVRLAAVVADAFKGLGGTPAPAPSQPASPARPQQAVQHPPPSAQSSGVSMGSLGSGPASMSPAPSGSSAAAGPQRTRVVPIPASFAEVAGMGEEQLARTLADERAYQQLVEQLAASLNLWQVVDKLKGETRELAAANLAKSEEQGEIRNQMAIIRSGEYAPAKAAFDDNWARQQAVLSKMSPEVLIRRLQEAAQEASEEGERLQQQLAAGEISVEAFVERFVKAQATYHQRDLRLQAAQQTLPNLTPR</sequence>
<protein>
    <submittedName>
        <fullName evidence="9">Phosphatidylinositol N-acetylglucosaminyltransferase subunit P</fullName>
    </submittedName>
</protein>
<dbReference type="PANTHER" id="PTHR13678:SF2">
    <property type="entry name" value="VACUOLAR PROTEIN SORTING-ASSOCIATED PROTEIN 37A"/>
    <property type="match status" value="1"/>
</dbReference>
<dbReference type="GO" id="GO:0016757">
    <property type="term" value="F:glycosyltransferase activity"/>
    <property type="evidence" value="ECO:0007669"/>
    <property type="project" value="UniProtKB-KW"/>
</dbReference>
<dbReference type="OrthoDB" id="10260857at2759"/>
<dbReference type="EMBL" id="LHPG02000003">
    <property type="protein sequence ID" value="PRW59449.1"/>
    <property type="molecule type" value="Genomic_DNA"/>
</dbReference>
<dbReference type="Gene3D" id="1.10.287.660">
    <property type="entry name" value="Helix hairpin bin"/>
    <property type="match status" value="1"/>
</dbReference>
<keyword evidence="9" id="KW-0328">Glycosyltransferase</keyword>
<dbReference type="InterPro" id="IPR016135">
    <property type="entry name" value="UBQ-conjugating_enzyme/RWD"/>
</dbReference>
<comment type="subcellular location">
    <subcellularLocation>
        <location evidence="1">Endosome</location>
    </subcellularLocation>
</comment>
<dbReference type="GO" id="GO:0006623">
    <property type="term" value="P:protein targeting to vacuole"/>
    <property type="evidence" value="ECO:0007669"/>
    <property type="project" value="TreeGrafter"/>
</dbReference>
<dbReference type="InterPro" id="IPR037202">
    <property type="entry name" value="ESCRT_assembly_dom"/>
</dbReference>
<keyword evidence="10" id="KW-1185">Reference proteome</keyword>
<accession>A0A2P6TZF8</accession>
<dbReference type="GO" id="GO:0000813">
    <property type="term" value="C:ESCRT I complex"/>
    <property type="evidence" value="ECO:0007669"/>
    <property type="project" value="UniProtKB-ARBA"/>
</dbReference>
<keyword evidence="9" id="KW-0808">Transferase</keyword>
<feature type="domain" description="VPS37 C-terminal" evidence="8">
    <location>
        <begin position="264"/>
        <end position="349"/>
    </location>
</feature>
<dbReference type="PANTHER" id="PTHR13678">
    <property type="entry name" value="VACUOLAR PROTEIN SORTING-ASSOCIATED PROTEIN 37"/>
    <property type="match status" value="1"/>
</dbReference>
<evidence type="ECO:0000256" key="5">
    <source>
        <dbReference type="ARBA" id="ARBA00022927"/>
    </source>
</evidence>
<evidence type="ECO:0000256" key="1">
    <source>
        <dbReference type="ARBA" id="ARBA00004177"/>
    </source>
</evidence>
<dbReference type="InterPro" id="IPR029012">
    <property type="entry name" value="Helix_hairpin_bin_sf"/>
</dbReference>
<proteinExistence type="inferred from homology"/>
<dbReference type="SUPFAM" id="SSF140111">
    <property type="entry name" value="Endosomal sorting complex assembly domain"/>
    <property type="match status" value="1"/>
</dbReference>
<dbReference type="PROSITE" id="PS51314">
    <property type="entry name" value="VPS37_C"/>
    <property type="match status" value="1"/>
</dbReference>
<dbReference type="SUPFAM" id="SSF54495">
    <property type="entry name" value="UBC-like"/>
    <property type="match status" value="1"/>
</dbReference>
<dbReference type="Proteomes" id="UP000239899">
    <property type="component" value="Unassembled WGS sequence"/>
</dbReference>